<feature type="transmembrane region" description="Helical" evidence="3">
    <location>
        <begin position="65"/>
        <end position="88"/>
    </location>
</feature>
<dbReference type="EMBL" id="FNKH01000002">
    <property type="protein sequence ID" value="SDQ87233.1"/>
    <property type="molecule type" value="Genomic_DNA"/>
</dbReference>
<dbReference type="PANTHER" id="PTHR34703">
    <property type="entry name" value="ANTIPORTER SUBUNIT MNHG2-RELATED"/>
    <property type="match status" value="1"/>
</dbReference>
<keyword evidence="3" id="KW-0472">Membrane</keyword>
<keyword evidence="3" id="KW-0812">Transmembrane</keyword>
<sequence>MNTDFVLEIAAGLCLVLGALMSLAAAIGLLRFPDLLSRMHAATKPQVFGLLLLLIGLALQLRSWAAVPVLIIAWLFQLLTVPVSAHMVGRAGYRTKHLHRETLSVDDLDAVVQKAAAEEAERRKADAAEEAALAADPELAAELDAAGKADEKPAGKLKGALRIKEPKEAAAKASAKRRRES</sequence>
<keyword evidence="5" id="KW-1185">Reference proteome</keyword>
<feature type="transmembrane region" description="Helical" evidence="3">
    <location>
        <begin position="6"/>
        <end position="30"/>
    </location>
</feature>
<evidence type="ECO:0000256" key="2">
    <source>
        <dbReference type="SAM" id="MobiDB-lite"/>
    </source>
</evidence>
<feature type="region of interest" description="Disordered" evidence="2">
    <location>
        <begin position="144"/>
        <end position="181"/>
    </location>
</feature>
<gene>
    <name evidence="4" type="ORF">SAMN04489742_2901</name>
</gene>
<keyword evidence="3" id="KW-1133">Transmembrane helix</keyword>
<dbReference type="NCBIfam" id="TIGR01300">
    <property type="entry name" value="CPA3_mnhG_phaG"/>
    <property type="match status" value="1"/>
</dbReference>
<dbReference type="Pfam" id="PF03334">
    <property type="entry name" value="PhaG_MnhG_YufB"/>
    <property type="match status" value="1"/>
</dbReference>
<comment type="similarity">
    <text evidence="1">Belongs to the CPA3 antiporters (TC 2.A.63) subunit G family.</text>
</comment>
<dbReference type="OrthoDB" id="3214257at2"/>
<accession>A0A1H1EEW7</accession>
<dbReference type="GO" id="GO:0015385">
    <property type="term" value="F:sodium:proton antiporter activity"/>
    <property type="evidence" value="ECO:0007669"/>
    <property type="project" value="TreeGrafter"/>
</dbReference>
<dbReference type="Proteomes" id="UP000181917">
    <property type="component" value="Unassembled WGS sequence"/>
</dbReference>
<feature type="compositionally biased region" description="Basic and acidic residues" evidence="2">
    <location>
        <begin position="145"/>
        <end position="154"/>
    </location>
</feature>
<proteinExistence type="inferred from homology"/>
<name>A0A1H1EEW7_9MICC</name>
<dbReference type="AlphaFoldDB" id="A0A1H1EEW7"/>
<dbReference type="InterPro" id="IPR005133">
    <property type="entry name" value="PhaG_MnhG_YufB"/>
</dbReference>
<evidence type="ECO:0000256" key="1">
    <source>
        <dbReference type="ARBA" id="ARBA00008404"/>
    </source>
</evidence>
<reference evidence="4 5" key="1">
    <citation type="submission" date="2016-10" db="EMBL/GenBank/DDBJ databases">
        <authorList>
            <person name="de Groot N.N."/>
        </authorList>
    </citation>
    <scope>NUCLEOTIDE SEQUENCE [LARGE SCALE GENOMIC DNA]</scope>
    <source>
        <strain evidence="4 5">DSM 20117</strain>
    </source>
</reference>
<protein>
    <submittedName>
        <fullName evidence="4">Multicomponent Na+:H+ antiporter subunit G</fullName>
    </submittedName>
</protein>
<evidence type="ECO:0000313" key="5">
    <source>
        <dbReference type="Proteomes" id="UP000181917"/>
    </source>
</evidence>
<evidence type="ECO:0000256" key="3">
    <source>
        <dbReference type="SAM" id="Phobius"/>
    </source>
</evidence>
<dbReference type="NCBIfam" id="NF009314">
    <property type="entry name" value="PRK12674.1-2"/>
    <property type="match status" value="1"/>
</dbReference>
<feature type="transmembrane region" description="Helical" evidence="3">
    <location>
        <begin position="42"/>
        <end position="59"/>
    </location>
</feature>
<organism evidence="4 5">
    <name type="scientific">Crystallibacter crystallopoietes</name>
    <dbReference type="NCBI Taxonomy" id="37928"/>
    <lineage>
        <taxon>Bacteria</taxon>
        <taxon>Bacillati</taxon>
        <taxon>Actinomycetota</taxon>
        <taxon>Actinomycetes</taxon>
        <taxon>Micrococcales</taxon>
        <taxon>Micrococcaceae</taxon>
        <taxon>Crystallibacter</taxon>
    </lineage>
</organism>
<evidence type="ECO:0000313" key="4">
    <source>
        <dbReference type="EMBL" id="SDQ87233.1"/>
    </source>
</evidence>
<dbReference type="PANTHER" id="PTHR34703:SF1">
    <property type="entry name" value="ANTIPORTER SUBUNIT MNHG2-RELATED"/>
    <property type="match status" value="1"/>
</dbReference>
<dbReference type="STRING" id="37928.SAMN04489742_2901"/>